<reference evidence="1" key="1">
    <citation type="submission" date="2013-12" db="EMBL/GenBank/DDBJ databases">
        <title>The Genome Sequence of Aphanomyces invadans NJM9701.</title>
        <authorList>
            <consortium name="The Broad Institute Genomics Platform"/>
            <person name="Russ C."/>
            <person name="Tyler B."/>
            <person name="van West P."/>
            <person name="Dieguez-Uribeondo J."/>
            <person name="Young S.K."/>
            <person name="Zeng Q."/>
            <person name="Gargeya S."/>
            <person name="Fitzgerald M."/>
            <person name="Abouelleil A."/>
            <person name="Alvarado L."/>
            <person name="Chapman S.B."/>
            <person name="Gainer-Dewar J."/>
            <person name="Goldberg J."/>
            <person name="Griggs A."/>
            <person name="Gujja S."/>
            <person name="Hansen M."/>
            <person name="Howarth C."/>
            <person name="Imamovic A."/>
            <person name="Ireland A."/>
            <person name="Larimer J."/>
            <person name="McCowan C."/>
            <person name="Murphy C."/>
            <person name="Pearson M."/>
            <person name="Poon T.W."/>
            <person name="Priest M."/>
            <person name="Roberts A."/>
            <person name="Saif S."/>
            <person name="Shea T."/>
            <person name="Sykes S."/>
            <person name="Wortman J."/>
            <person name="Nusbaum C."/>
            <person name="Birren B."/>
        </authorList>
    </citation>
    <scope>NUCLEOTIDE SEQUENCE [LARGE SCALE GENOMIC DNA]</scope>
    <source>
        <strain evidence="1">NJM9701</strain>
    </source>
</reference>
<proteinExistence type="predicted"/>
<dbReference type="EMBL" id="KI913993">
    <property type="protein sequence ID" value="ETV93299.1"/>
    <property type="molecule type" value="Genomic_DNA"/>
</dbReference>
<dbReference type="AlphaFoldDB" id="A0A024TH18"/>
<dbReference type="VEuPathDB" id="FungiDB:H310_12727"/>
<gene>
    <name evidence="1" type="ORF">H310_12727</name>
</gene>
<dbReference type="RefSeq" id="XP_008878134.1">
    <property type="nucleotide sequence ID" value="XM_008879912.1"/>
</dbReference>
<protein>
    <submittedName>
        <fullName evidence="1">Uncharacterized protein</fullName>
    </submittedName>
</protein>
<name>A0A024TH18_9STRA</name>
<sequence>MVEHYFATTLDLKQRKAVDDVFTNTSNKFTPAQVEQLCAEYDDVVEMLDALAKLGD</sequence>
<dbReference type="OrthoDB" id="10251412at2759"/>
<accession>A0A024TH18</accession>
<evidence type="ECO:0000313" key="1">
    <source>
        <dbReference type="EMBL" id="ETV93299.1"/>
    </source>
</evidence>
<organism evidence="1">
    <name type="scientific">Aphanomyces invadans</name>
    <dbReference type="NCBI Taxonomy" id="157072"/>
    <lineage>
        <taxon>Eukaryota</taxon>
        <taxon>Sar</taxon>
        <taxon>Stramenopiles</taxon>
        <taxon>Oomycota</taxon>
        <taxon>Saprolegniomycetes</taxon>
        <taxon>Saprolegniales</taxon>
        <taxon>Verrucalvaceae</taxon>
        <taxon>Aphanomyces</taxon>
    </lineage>
</organism>
<dbReference type="GeneID" id="20089777"/>